<dbReference type="EMBL" id="CM031828">
    <property type="protein sequence ID" value="KAG6717465.1"/>
    <property type="molecule type" value="Genomic_DNA"/>
</dbReference>
<proteinExistence type="predicted"/>
<reference evidence="1" key="1">
    <citation type="submission" date="2021-01" db="EMBL/GenBank/DDBJ databases">
        <authorList>
            <person name="Lovell J.T."/>
            <person name="Bentley N."/>
            <person name="Bhattarai G."/>
            <person name="Jenkins J.W."/>
            <person name="Sreedasyam A."/>
            <person name="Alarcon Y."/>
            <person name="Bock C."/>
            <person name="Boston L."/>
            <person name="Carlson J."/>
            <person name="Cervantes K."/>
            <person name="Clermont K."/>
            <person name="Krom N."/>
            <person name="Kubenka K."/>
            <person name="Mamidi S."/>
            <person name="Mattison C."/>
            <person name="Monteros M."/>
            <person name="Pisani C."/>
            <person name="Plott C."/>
            <person name="Rajasekar S."/>
            <person name="Rhein H.S."/>
            <person name="Rohla C."/>
            <person name="Song M."/>
            <person name="Hilaire R.S."/>
            <person name="Shu S."/>
            <person name="Wells L."/>
            <person name="Wang X."/>
            <person name="Webber J."/>
            <person name="Heerema R.J."/>
            <person name="Klein P."/>
            <person name="Conner P."/>
            <person name="Grauke L."/>
            <person name="Grimwood J."/>
            <person name="Schmutz J."/>
            <person name="Randall J.J."/>
        </authorList>
    </citation>
    <scope>NUCLEOTIDE SEQUENCE</scope>
    <source>
        <tissue evidence="1">Leaf</tissue>
    </source>
</reference>
<dbReference type="Proteomes" id="UP000811246">
    <property type="component" value="Chromosome 4"/>
</dbReference>
<organism evidence="1 2">
    <name type="scientific">Carya illinoinensis</name>
    <name type="common">Pecan</name>
    <dbReference type="NCBI Taxonomy" id="32201"/>
    <lineage>
        <taxon>Eukaryota</taxon>
        <taxon>Viridiplantae</taxon>
        <taxon>Streptophyta</taxon>
        <taxon>Embryophyta</taxon>
        <taxon>Tracheophyta</taxon>
        <taxon>Spermatophyta</taxon>
        <taxon>Magnoliopsida</taxon>
        <taxon>eudicotyledons</taxon>
        <taxon>Gunneridae</taxon>
        <taxon>Pentapetalae</taxon>
        <taxon>rosids</taxon>
        <taxon>fabids</taxon>
        <taxon>Fagales</taxon>
        <taxon>Juglandaceae</taxon>
        <taxon>Carya</taxon>
    </lineage>
</organism>
<dbReference type="AlphaFoldDB" id="A0A922FCV9"/>
<evidence type="ECO:0000313" key="1">
    <source>
        <dbReference type="EMBL" id="KAG6717465.1"/>
    </source>
</evidence>
<protein>
    <submittedName>
        <fullName evidence="1">Uncharacterized protein</fullName>
    </submittedName>
</protein>
<name>A0A922FCV9_CARIL</name>
<gene>
    <name evidence="1" type="ORF">I3842_04G101400</name>
</gene>
<evidence type="ECO:0000313" key="2">
    <source>
        <dbReference type="Proteomes" id="UP000811246"/>
    </source>
</evidence>
<accession>A0A922FCV9</accession>
<sequence length="113" mass="13359">MGGKLVKEELIRREGISWRVERTFGSATIQTRPPTTAITQTTTMKMKIRIGWQPFATQNPAFDEYYRNLWKRGGSLELFDVFCELPQLVHRLGLKKWKVPKLHWILPKWMSQQ</sequence>
<comment type="caution">
    <text evidence="1">The sequence shown here is derived from an EMBL/GenBank/DDBJ whole genome shotgun (WGS) entry which is preliminary data.</text>
</comment>